<name>A0A165Y5M1_9BACI</name>
<reference evidence="1 2" key="1">
    <citation type="submission" date="2016-04" db="EMBL/GenBank/DDBJ databases">
        <title>Draft genome sequence of Aeribacillus pallidus 8m3 from petroleum reservoir.</title>
        <authorList>
            <person name="Poltaraus A.B."/>
            <person name="Nazina T.N."/>
            <person name="Tourova T.P."/>
            <person name="Malakho S.M."/>
            <person name="Korshunova A.V."/>
            <person name="Sokolova D.S."/>
        </authorList>
    </citation>
    <scope>NUCLEOTIDE SEQUENCE [LARGE SCALE GENOMIC DNA]</scope>
    <source>
        <strain evidence="1 2">8m3</strain>
    </source>
</reference>
<proteinExistence type="predicted"/>
<dbReference type="Pfam" id="PF04977">
    <property type="entry name" value="DivIC"/>
    <property type="match status" value="1"/>
</dbReference>
<evidence type="ECO:0000313" key="1">
    <source>
        <dbReference type="EMBL" id="KZN96751.1"/>
    </source>
</evidence>
<dbReference type="EMBL" id="LWBR01000015">
    <property type="protein sequence ID" value="KZN96751.1"/>
    <property type="molecule type" value="Genomic_DNA"/>
</dbReference>
<dbReference type="RefSeq" id="WP_063387570.1">
    <property type="nucleotide sequence ID" value="NZ_LVHY01000028.1"/>
</dbReference>
<protein>
    <submittedName>
        <fullName evidence="1">Uncharacterized protein</fullName>
    </submittedName>
</protein>
<dbReference type="GeneID" id="301124379"/>
<dbReference type="Proteomes" id="UP000076476">
    <property type="component" value="Unassembled WGS sequence"/>
</dbReference>
<sequence length="125" mass="14495">MREKRELNVAMLQQTNEPGQEVKAEMRQRRKRGLIRRLAAFGIMAVTCIAIMASTLVSQSIAINKKLEEKKQLETKLENLKEEEKDLKAEIIKLKDEEYITKLARKDYFLSDEGEVIFNIPGNEQ</sequence>
<accession>A0A165Y5M1</accession>
<keyword evidence="2" id="KW-1185">Reference proteome</keyword>
<dbReference type="PANTHER" id="PTHR40027">
    <property type="entry name" value="CELL DIVISION PROTEIN DIVIC"/>
    <property type="match status" value="1"/>
</dbReference>
<gene>
    <name evidence="1" type="ORF">AZI98_07025</name>
</gene>
<organism evidence="1 2">
    <name type="scientific">Aeribacillus pallidus</name>
    <dbReference type="NCBI Taxonomy" id="33936"/>
    <lineage>
        <taxon>Bacteria</taxon>
        <taxon>Bacillati</taxon>
        <taxon>Bacillota</taxon>
        <taxon>Bacilli</taxon>
        <taxon>Bacillales</taxon>
        <taxon>Bacillaceae</taxon>
        <taxon>Aeribacillus</taxon>
    </lineage>
</organism>
<dbReference type="InterPro" id="IPR039076">
    <property type="entry name" value="DivIC"/>
</dbReference>
<dbReference type="GO" id="GO:0051301">
    <property type="term" value="P:cell division"/>
    <property type="evidence" value="ECO:0007669"/>
    <property type="project" value="InterPro"/>
</dbReference>
<dbReference type="STRING" id="33936.AZI98_07025"/>
<dbReference type="PANTHER" id="PTHR40027:SF1">
    <property type="entry name" value="CELL DIVISION PROTEIN DIVIC"/>
    <property type="match status" value="1"/>
</dbReference>
<comment type="caution">
    <text evidence="1">The sequence shown here is derived from an EMBL/GenBank/DDBJ whole genome shotgun (WGS) entry which is preliminary data.</text>
</comment>
<dbReference type="InterPro" id="IPR007060">
    <property type="entry name" value="FtsL/DivIC"/>
</dbReference>
<dbReference type="AlphaFoldDB" id="A0A165Y5M1"/>
<accession>A0A161XP39</accession>
<evidence type="ECO:0000313" key="2">
    <source>
        <dbReference type="Proteomes" id="UP000076476"/>
    </source>
</evidence>